<gene>
    <name evidence="2" type="ORF">ECRASSUSDP1_LOCUS11638</name>
</gene>
<keyword evidence="1" id="KW-0732">Signal</keyword>
<dbReference type="EMBL" id="CAMPGE010011498">
    <property type="protein sequence ID" value="CAI2370327.1"/>
    <property type="molecule type" value="Genomic_DNA"/>
</dbReference>
<proteinExistence type="predicted"/>
<feature type="chain" id="PRO_5042217670" evidence="1">
    <location>
        <begin position="24"/>
        <end position="196"/>
    </location>
</feature>
<protein>
    <submittedName>
        <fullName evidence="2">Uncharacterized protein</fullName>
    </submittedName>
</protein>
<evidence type="ECO:0000313" key="2">
    <source>
        <dbReference type="EMBL" id="CAI2370327.1"/>
    </source>
</evidence>
<sequence length="196" mass="21477">MGLLTMTTSLFSFAISILGPCPSSQLPTFAEENDFKVRGLCILEMAELQGPNCWRPFGLLCFAQEAFVYLEKAEFQGENSLRLFRAVVVTCFFDFSLASLFLVGVLVFWLLLLDLGLISASNLSMFLTSRNDGRIAPRPYPCLSTFKSGIFVSSCLLSEALEERTDFECESETSVVLVLLVCLGAALNQGSSCDAS</sequence>
<evidence type="ECO:0000313" key="3">
    <source>
        <dbReference type="Proteomes" id="UP001295684"/>
    </source>
</evidence>
<dbReference type="Proteomes" id="UP001295684">
    <property type="component" value="Unassembled WGS sequence"/>
</dbReference>
<accession>A0AAD1UNZ3</accession>
<name>A0AAD1UNZ3_EUPCR</name>
<keyword evidence="3" id="KW-1185">Reference proteome</keyword>
<dbReference type="AlphaFoldDB" id="A0AAD1UNZ3"/>
<feature type="signal peptide" evidence="1">
    <location>
        <begin position="1"/>
        <end position="23"/>
    </location>
</feature>
<comment type="caution">
    <text evidence="2">The sequence shown here is derived from an EMBL/GenBank/DDBJ whole genome shotgun (WGS) entry which is preliminary data.</text>
</comment>
<evidence type="ECO:0000256" key="1">
    <source>
        <dbReference type="SAM" id="SignalP"/>
    </source>
</evidence>
<organism evidence="2 3">
    <name type="scientific">Euplotes crassus</name>
    <dbReference type="NCBI Taxonomy" id="5936"/>
    <lineage>
        <taxon>Eukaryota</taxon>
        <taxon>Sar</taxon>
        <taxon>Alveolata</taxon>
        <taxon>Ciliophora</taxon>
        <taxon>Intramacronucleata</taxon>
        <taxon>Spirotrichea</taxon>
        <taxon>Hypotrichia</taxon>
        <taxon>Euplotida</taxon>
        <taxon>Euplotidae</taxon>
        <taxon>Moneuplotes</taxon>
    </lineage>
</organism>
<reference evidence="2" key="1">
    <citation type="submission" date="2023-07" db="EMBL/GenBank/DDBJ databases">
        <authorList>
            <consortium name="AG Swart"/>
            <person name="Singh M."/>
            <person name="Singh A."/>
            <person name="Seah K."/>
            <person name="Emmerich C."/>
        </authorList>
    </citation>
    <scope>NUCLEOTIDE SEQUENCE</scope>
    <source>
        <strain evidence="2">DP1</strain>
    </source>
</reference>